<accession>A0AAW0JXS1</accession>
<comment type="caution">
    <text evidence="1">The sequence shown here is derived from an EMBL/GenBank/DDBJ whole genome shotgun (WGS) entry which is preliminary data.</text>
</comment>
<evidence type="ECO:0000313" key="2">
    <source>
        <dbReference type="Proteomes" id="UP000237347"/>
    </source>
</evidence>
<evidence type="ECO:0000313" key="1">
    <source>
        <dbReference type="EMBL" id="KAK7831643.1"/>
    </source>
</evidence>
<protein>
    <submittedName>
        <fullName evidence="1">Uncharacterized protein</fullName>
    </submittedName>
</protein>
<gene>
    <name evidence="1" type="ORF">CFP56_027189</name>
</gene>
<dbReference type="Proteomes" id="UP000237347">
    <property type="component" value="Unassembled WGS sequence"/>
</dbReference>
<name>A0AAW0JXS1_QUESU</name>
<reference evidence="1 2" key="1">
    <citation type="journal article" date="2018" name="Sci. Data">
        <title>The draft genome sequence of cork oak.</title>
        <authorList>
            <person name="Ramos A.M."/>
            <person name="Usie A."/>
            <person name="Barbosa P."/>
            <person name="Barros P.M."/>
            <person name="Capote T."/>
            <person name="Chaves I."/>
            <person name="Simoes F."/>
            <person name="Abreu I."/>
            <person name="Carrasquinho I."/>
            <person name="Faro C."/>
            <person name="Guimaraes J.B."/>
            <person name="Mendonca D."/>
            <person name="Nobrega F."/>
            <person name="Rodrigues L."/>
            <person name="Saibo N.J.M."/>
            <person name="Varela M.C."/>
            <person name="Egas C."/>
            <person name="Matos J."/>
            <person name="Miguel C.M."/>
            <person name="Oliveira M.M."/>
            <person name="Ricardo C.P."/>
            <person name="Goncalves S."/>
        </authorList>
    </citation>
    <scope>NUCLEOTIDE SEQUENCE [LARGE SCALE GENOMIC DNA]</scope>
    <source>
        <strain evidence="2">cv. HL8</strain>
    </source>
</reference>
<organism evidence="1 2">
    <name type="scientific">Quercus suber</name>
    <name type="common">Cork oak</name>
    <dbReference type="NCBI Taxonomy" id="58331"/>
    <lineage>
        <taxon>Eukaryota</taxon>
        <taxon>Viridiplantae</taxon>
        <taxon>Streptophyta</taxon>
        <taxon>Embryophyta</taxon>
        <taxon>Tracheophyta</taxon>
        <taxon>Spermatophyta</taxon>
        <taxon>Magnoliopsida</taxon>
        <taxon>eudicotyledons</taxon>
        <taxon>Gunneridae</taxon>
        <taxon>Pentapetalae</taxon>
        <taxon>rosids</taxon>
        <taxon>fabids</taxon>
        <taxon>Fagales</taxon>
        <taxon>Fagaceae</taxon>
        <taxon>Quercus</taxon>
    </lineage>
</organism>
<sequence>MKNCCNVKEALDSFCELSG</sequence>
<keyword evidence="2" id="KW-1185">Reference proteome</keyword>
<proteinExistence type="predicted"/>
<dbReference type="AlphaFoldDB" id="A0AAW0JXS1"/>
<dbReference type="EMBL" id="PKMF04000440">
    <property type="protein sequence ID" value="KAK7831643.1"/>
    <property type="molecule type" value="Genomic_DNA"/>
</dbReference>